<evidence type="ECO:0000313" key="1">
    <source>
        <dbReference type="EMBL" id="GAA1213264.1"/>
    </source>
</evidence>
<comment type="caution">
    <text evidence="1">The sequence shown here is derived from an EMBL/GenBank/DDBJ whole genome shotgun (WGS) entry which is preliminary data.</text>
</comment>
<dbReference type="Proteomes" id="UP001500943">
    <property type="component" value="Unassembled WGS sequence"/>
</dbReference>
<name>A0ABN1VIX2_9MICO</name>
<reference evidence="1 2" key="1">
    <citation type="journal article" date="2019" name="Int. J. Syst. Evol. Microbiol.">
        <title>The Global Catalogue of Microorganisms (GCM) 10K type strain sequencing project: providing services to taxonomists for standard genome sequencing and annotation.</title>
        <authorList>
            <consortium name="The Broad Institute Genomics Platform"/>
            <consortium name="The Broad Institute Genome Sequencing Center for Infectious Disease"/>
            <person name="Wu L."/>
            <person name="Ma J."/>
        </authorList>
    </citation>
    <scope>NUCLEOTIDE SEQUENCE [LARGE SCALE GENOMIC DNA]</scope>
    <source>
        <strain evidence="1 2">JCM 12762</strain>
    </source>
</reference>
<sequence>MPQISGNFFHHNQLRTTGSSLTAITRATTATIVATAVLAALAGCSLLYPELPRDDNGQVLEPAVIGSTELLVGDCFSFVDGSNLSEAEVTPCATDHTNIVIGKGELAKSAIAEAGSLQNAVSSSCSETFSAFKETVADRVRPDQEFIISERTTEDGVLMTDYACIATDAPAPEA</sequence>
<accession>A0ABN1VIX2</accession>
<protein>
    <submittedName>
        <fullName evidence="1">Uncharacterized protein</fullName>
    </submittedName>
</protein>
<dbReference type="EMBL" id="BAAAKW010000018">
    <property type="protein sequence ID" value="GAA1213264.1"/>
    <property type="molecule type" value="Genomic_DNA"/>
</dbReference>
<proteinExistence type="predicted"/>
<organism evidence="1 2">
    <name type="scientific">Rhodoglobus aureus</name>
    <dbReference type="NCBI Taxonomy" id="191497"/>
    <lineage>
        <taxon>Bacteria</taxon>
        <taxon>Bacillati</taxon>
        <taxon>Actinomycetota</taxon>
        <taxon>Actinomycetes</taxon>
        <taxon>Micrococcales</taxon>
        <taxon>Microbacteriaceae</taxon>
        <taxon>Rhodoglobus</taxon>
    </lineage>
</organism>
<evidence type="ECO:0000313" key="2">
    <source>
        <dbReference type="Proteomes" id="UP001500943"/>
    </source>
</evidence>
<gene>
    <name evidence="1" type="ORF">GCM10009655_10640</name>
</gene>
<keyword evidence="2" id="KW-1185">Reference proteome</keyword>